<dbReference type="SUPFAM" id="SSF160246">
    <property type="entry name" value="EspE N-terminal domain-like"/>
    <property type="match status" value="1"/>
</dbReference>
<keyword evidence="4" id="KW-1185">Reference proteome</keyword>
<dbReference type="InterPro" id="IPR025497">
    <property type="entry name" value="PatA-like_N"/>
</dbReference>
<feature type="compositionally biased region" description="Basic residues" evidence="1">
    <location>
        <begin position="132"/>
        <end position="153"/>
    </location>
</feature>
<gene>
    <name evidence="3" type="ORF">Poly30_22930</name>
</gene>
<dbReference type="RefSeq" id="WP_145197250.1">
    <property type="nucleotide sequence ID" value="NZ_CP036434.1"/>
</dbReference>
<feature type="compositionally biased region" description="Basic and acidic residues" evidence="1">
    <location>
        <begin position="154"/>
        <end position="171"/>
    </location>
</feature>
<name>A0A518ERQ0_9BACT</name>
<protein>
    <recommendedName>
        <fullName evidence="2">PatA-like N-terminal domain-containing protein</fullName>
    </recommendedName>
</protein>
<feature type="compositionally biased region" description="Low complexity" evidence="1">
    <location>
        <begin position="107"/>
        <end position="121"/>
    </location>
</feature>
<reference evidence="3 4" key="1">
    <citation type="submission" date="2019-02" db="EMBL/GenBank/DDBJ databases">
        <title>Deep-cultivation of Planctomycetes and their phenomic and genomic characterization uncovers novel biology.</title>
        <authorList>
            <person name="Wiegand S."/>
            <person name="Jogler M."/>
            <person name="Boedeker C."/>
            <person name="Pinto D."/>
            <person name="Vollmers J."/>
            <person name="Rivas-Marin E."/>
            <person name="Kohn T."/>
            <person name="Peeters S.H."/>
            <person name="Heuer A."/>
            <person name="Rast P."/>
            <person name="Oberbeckmann S."/>
            <person name="Bunk B."/>
            <person name="Jeske O."/>
            <person name="Meyerdierks A."/>
            <person name="Storesund J.E."/>
            <person name="Kallscheuer N."/>
            <person name="Luecker S."/>
            <person name="Lage O.M."/>
            <person name="Pohl T."/>
            <person name="Merkel B.J."/>
            <person name="Hornburger P."/>
            <person name="Mueller R.-W."/>
            <person name="Bruemmer F."/>
            <person name="Labrenz M."/>
            <person name="Spormann A.M."/>
            <person name="Op den Camp H."/>
            <person name="Overmann J."/>
            <person name="Amann R."/>
            <person name="Jetten M.S.M."/>
            <person name="Mascher T."/>
            <person name="Medema M.H."/>
            <person name="Devos D.P."/>
            <person name="Kaster A.-K."/>
            <person name="Ovreas L."/>
            <person name="Rohde M."/>
            <person name="Galperin M.Y."/>
            <person name="Jogler C."/>
        </authorList>
    </citation>
    <scope>NUCLEOTIDE SEQUENCE [LARGE SCALE GENOMIC DNA]</scope>
    <source>
        <strain evidence="3 4">Poly30</strain>
    </source>
</reference>
<proteinExistence type="predicted"/>
<accession>A0A518ERQ0</accession>
<dbReference type="AlphaFoldDB" id="A0A518ERQ0"/>
<sequence length="408" mass="44730">MQDPEAKEIIELLSRVADIKTRLRQLESIRSVAETGGMAPPDRPAQGSLLRAKNHLELALEALGTPTWGFASTPASSLKITGFYSSDIYKALKDIRSRTRGEGETESAAQSTQDDATTTSANGNRRGAPSAGRRKSDRVSHHWSQKSKARRKKADAQRESQADPAEEEHLQESGSQHAVARRSTLASASDSKAQGGRSDEEGGSSVWVQHRVDEIQRALTAAFGDDEILPDLETAPKPFAAPEFIGNTDALSIPELIGFFQLQGKTGVLTIDARHEQFTLEYLRGELIHAGSSSSPDGHRLGEVLVKLGHLTESKLERLLAGKSDAERLGDALRRGEVVGEDALAQALQYQIQNIFYRLFDLGGCRFTFREGLEGEPRARVRYNVTRLLLETARHRDELEGSAERRAG</sequence>
<dbReference type="Proteomes" id="UP000320390">
    <property type="component" value="Chromosome"/>
</dbReference>
<organism evidence="3 4">
    <name type="scientific">Saltatorellus ferox</name>
    <dbReference type="NCBI Taxonomy" id="2528018"/>
    <lineage>
        <taxon>Bacteria</taxon>
        <taxon>Pseudomonadati</taxon>
        <taxon>Planctomycetota</taxon>
        <taxon>Planctomycetia</taxon>
        <taxon>Planctomycetia incertae sedis</taxon>
        <taxon>Saltatorellus</taxon>
    </lineage>
</organism>
<dbReference type="OrthoDB" id="5401144at2"/>
<dbReference type="Pfam" id="PF14332">
    <property type="entry name" value="DUF4388"/>
    <property type="match status" value="1"/>
</dbReference>
<evidence type="ECO:0000256" key="1">
    <source>
        <dbReference type="SAM" id="MobiDB-lite"/>
    </source>
</evidence>
<evidence type="ECO:0000259" key="2">
    <source>
        <dbReference type="Pfam" id="PF14332"/>
    </source>
</evidence>
<feature type="region of interest" description="Disordered" evidence="1">
    <location>
        <begin position="100"/>
        <end position="206"/>
    </location>
</feature>
<evidence type="ECO:0000313" key="3">
    <source>
        <dbReference type="EMBL" id="QDV06778.1"/>
    </source>
</evidence>
<evidence type="ECO:0000313" key="4">
    <source>
        <dbReference type="Proteomes" id="UP000320390"/>
    </source>
</evidence>
<feature type="domain" description="PatA-like N-terminal" evidence="2">
    <location>
        <begin position="249"/>
        <end position="399"/>
    </location>
</feature>
<dbReference type="EMBL" id="CP036434">
    <property type="protein sequence ID" value="QDV06778.1"/>
    <property type="molecule type" value="Genomic_DNA"/>
</dbReference>
<dbReference type="InterPro" id="IPR037257">
    <property type="entry name" value="T2SS_E_N_sf"/>
</dbReference>